<dbReference type="RefSeq" id="WP_086271968.1">
    <property type="nucleotide sequence ID" value="NZ_MZNE01000015.1"/>
</dbReference>
<dbReference type="Gene3D" id="3.90.1720.10">
    <property type="entry name" value="endopeptidase domain like (from Nostoc punctiforme)"/>
    <property type="match status" value="1"/>
</dbReference>
<evidence type="ECO:0000313" key="3">
    <source>
        <dbReference type="Proteomes" id="UP000194800"/>
    </source>
</evidence>
<sequence length="203" mass="23573">MKVYRFIPIIFVLLVNLVWADESEQFTHQHDNLSYNIKVGDWIFRKGVQVDSLIAHQFSGGKFSHIGMVVSINPDIKIIHATTSDDDNYPNQVIISSFHEFITPELAEKYAIARPNFLSEIQNQQIVNELLTKQGQAFVLASREQPHLYCTTLLYDAITKYQPDFTVQWEHTQFPFFSGDYLFPSAFANHPDITWIYHYPTLN</sequence>
<dbReference type="Proteomes" id="UP000194977">
    <property type="component" value="Unassembled WGS sequence"/>
</dbReference>
<evidence type="ECO:0008006" key="5">
    <source>
        <dbReference type="Google" id="ProtNLM"/>
    </source>
</evidence>
<evidence type="ECO:0000313" key="1">
    <source>
        <dbReference type="EMBL" id="OTP99822.1"/>
    </source>
</evidence>
<keyword evidence="3" id="KW-1185">Reference proteome</keyword>
<gene>
    <name evidence="2" type="ORF">B6C91_07945</name>
    <name evidence="1" type="ORF">B6D08_06145</name>
</gene>
<name>A0A242NI33_9GAMM</name>
<comment type="caution">
    <text evidence="1">The sequence shown here is derived from an EMBL/GenBank/DDBJ whole genome shotgun (WGS) entry which is preliminary data.</text>
</comment>
<dbReference type="InterPro" id="IPR038765">
    <property type="entry name" value="Papain-like_cys_pep_sf"/>
</dbReference>
<proteinExistence type="predicted"/>
<dbReference type="AlphaFoldDB" id="A0A242NI33"/>
<dbReference type="OrthoDB" id="7064976at2"/>
<protein>
    <recommendedName>
        <fullName evidence="5">Permuted papain-like amidase enzyme, YaeF/YiiX, C92 family</fullName>
    </recommendedName>
</protein>
<evidence type="ECO:0000313" key="4">
    <source>
        <dbReference type="Proteomes" id="UP000194977"/>
    </source>
</evidence>
<evidence type="ECO:0000313" key="2">
    <source>
        <dbReference type="EMBL" id="OTQ09796.1"/>
    </source>
</evidence>
<dbReference type="EMBL" id="NARP01000013">
    <property type="protein sequence ID" value="OTP99822.1"/>
    <property type="molecule type" value="Genomic_DNA"/>
</dbReference>
<dbReference type="SUPFAM" id="SSF54001">
    <property type="entry name" value="Cysteine proteinases"/>
    <property type="match status" value="1"/>
</dbReference>
<dbReference type="Proteomes" id="UP000194800">
    <property type="component" value="Unassembled WGS sequence"/>
</dbReference>
<reference evidence="3 4" key="1">
    <citation type="submission" date="2017-03" db="EMBL/GenBank/DDBJ databases">
        <title>Comparative genomics of honeybee gut symbionts reveal geographically distinct and subgroup specific antibiotic resistance.</title>
        <authorList>
            <person name="Ludvigsen J."/>
            <person name="Porcellato D."/>
            <person name="Labee-Lund T.M."/>
            <person name="Amdam G.V."/>
            <person name="Rudi K."/>
        </authorList>
    </citation>
    <scope>NUCLEOTIDE SEQUENCE [LARGE SCALE GENOMIC DNA]</scope>
    <source>
        <strain evidence="1 4">A-7-12</strain>
        <strain evidence="2 3">A-9-12</strain>
    </source>
</reference>
<organism evidence="1 4">
    <name type="scientific">Gilliamella apicola</name>
    <dbReference type="NCBI Taxonomy" id="1196095"/>
    <lineage>
        <taxon>Bacteria</taxon>
        <taxon>Pseudomonadati</taxon>
        <taxon>Pseudomonadota</taxon>
        <taxon>Gammaproteobacteria</taxon>
        <taxon>Orbales</taxon>
        <taxon>Orbaceae</taxon>
        <taxon>Gilliamella</taxon>
    </lineage>
</organism>
<dbReference type="EMBL" id="NART01000031">
    <property type="protein sequence ID" value="OTQ09796.1"/>
    <property type="molecule type" value="Genomic_DNA"/>
</dbReference>
<accession>A0A242NI33</accession>